<dbReference type="InterPro" id="IPR010690">
    <property type="entry name" value="YqfD"/>
</dbReference>
<organism evidence="2 3">
    <name type="scientific">Paenibacillus pini JCM 16418</name>
    <dbReference type="NCBI Taxonomy" id="1236976"/>
    <lineage>
        <taxon>Bacteria</taxon>
        <taxon>Bacillati</taxon>
        <taxon>Bacillota</taxon>
        <taxon>Bacilli</taxon>
        <taxon>Bacillales</taxon>
        <taxon>Paenibacillaceae</taxon>
        <taxon>Paenibacillus</taxon>
    </lineage>
</organism>
<sequence length="397" mass="45125">MKIPTLVNTRGYVTILVRGQHVEPFINAVAKEGIQVWDVVPIQSDQIAMKVLLRDFYALRPLLKRTGCRVHVSKRTGVPFYMARLYKRKFFAAGIIMFFIFLFLLSSMVWDVKVIGNKKIATEDILEAARAEGIYPFQWIYRLDKPDKLSRDLNSKLPGISWVGVERKGTTITVQIVEAAEPQKEPLLSQRHLVSRTDAVITSIYAEQGRPVVAKNDRVKKGQILISGMLGDEAHSELVVAKGEVKGLVWHEYNVAVPLVKERKIYTGERKNRSYLVLGNRAVQLWGYGKNPYAQSEVLTEQDPLSWRSIVLPLGWMTEKVMEVKISQDTIDVEEAKKQGLDGAIRDILAKYGNDSQLISQKILHEKKENGKVYMKVLLEVEERIAEELPIVQNQGE</sequence>
<protein>
    <submittedName>
        <fullName evidence="2">Stage IV sporulation protein</fullName>
    </submittedName>
</protein>
<dbReference type="eggNOG" id="COG0561">
    <property type="taxonomic scope" value="Bacteria"/>
</dbReference>
<keyword evidence="3" id="KW-1185">Reference proteome</keyword>
<dbReference type="STRING" id="1236976.JCM16418_1021"/>
<evidence type="ECO:0000256" key="1">
    <source>
        <dbReference type="SAM" id="Phobius"/>
    </source>
</evidence>
<dbReference type="RefSeq" id="WP_036646624.1">
    <property type="nucleotide sequence ID" value="NZ_BAVZ01000002.1"/>
</dbReference>
<dbReference type="Pfam" id="PF06898">
    <property type="entry name" value="YqfD"/>
    <property type="match status" value="1"/>
</dbReference>
<gene>
    <name evidence="2" type="ORF">JCM16418_1021</name>
</gene>
<dbReference type="OrthoDB" id="1640349at2"/>
<keyword evidence="1" id="KW-0472">Membrane</keyword>
<evidence type="ECO:0000313" key="3">
    <source>
        <dbReference type="Proteomes" id="UP000019364"/>
    </source>
</evidence>
<proteinExistence type="predicted"/>
<keyword evidence="1" id="KW-0812">Transmembrane</keyword>
<keyword evidence="1" id="KW-1133">Transmembrane helix</keyword>
<dbReference type="EMBL" id="BAVZ01000002">
    <property type="protein sequence ID" value="GAF07034.1"/>
    <property type="molecule type" value="Genomic_DNA"/>
</dbReference>
<accession>W7YXA5</accession>
<dbReference type="AlphaFoldDB" id="W7YXA5"/>
<feature type="transmembrane region" description="Helical" evidence="1">
    <location>
        <begin position="90"/>
        <end position="110"/>
    </location>
</feature>
<dbReference type="Proteomes" id="UP000019364">
    <property type="component" value="Unassembled WGS sequence"/>
</dbReference>
<dbReference type="NCBIfam" id="TIGR02876">
    <property type="entry name" value="spore_yqfD"/>
    <property type="match status" value="1"/>
</dbReference>
<evidence type="ECO:0000313" key="2">
    <source>
        <dbReference type="EMBL" id="GAF07034.1"/>
    </source>
</evidence>
<comment type="caution">
    <text evidence="2">The sequence shown here is derived from an EMBL/GenBank/DDBJ whole genome shotgun (WGS) entry which is preliminary data.</text>
</comment>
<reference evidence="2 3" key="1">
    <citation type="journal article" date="2014" name="Genome Announc.">
        <title>Draft Genome Sequence of Paenibacillus pini JCM 16418T, Isolated from the Rhizosphere of Pine Tree.</title>
        <authorList>
            <person name="Yuki M."/>
            <person name="Oshima K."/>
            <person name="Suda W."/>
            <person name="Oshida Y."/>
            <person name="Kitamura K."/>
            <person name="Iida Y."/>
            <person name="Hattori M."/>
            <person name="Ohkuma M."/>
        </authorList>
    </citation>
    <scope>NUCLEOTIDE SEQUENCE [LARGE SCALE GENOMIC DNA]</scope>
    <source>
        <strain evidence="2 3">JCM 16418</strain>
    </source>
</reference>
<dbReference type="PIRSF" id="PIRSF029895">
    <property type="entry name" value="SpoIV"/>
    <property type="match status" value="1"/>
</dbReference>
<name>W7YXA5_9BACL</name>